<feature type="signal peptide" evidence="2">
    <location>
        <begin position="1"/>
        <end position="19"/>
    </location>
</feature>
<dbReference type="InterPro" id="IPR052471">
    <property type="entry name" value="PBI_I9"/>
</dbReference>
<dbReference type="GO" id="GO:0042144">
    <property type="term" value="P:vacuole fusion, non-autophagic"/>
    <property type="evidence" value="ECO:0007669"/>
    <property type="project" value="TreeGrafter"/>
</dbReference>
<protein>
    <submittedName>
        <fullName evidence="3">Uncharacterized protein</fullName>
    </submittedName>
</protein>
<accession>A0A9Q8ZC58</accession>
<dbReference type="AlphaFoldDB" id="A0A9Q8ZC58"/>
<dbReference type="GO" id="GO:0004866">
    <property type="term" value="F:endopeptidase inhibitor activity"/>
    <property type="evidence" value="ECO:0007669"/>
    <property type="project" value="TreeGrafter"/>
</dbReference>
<dbReference type="SUPFAM" id="SSF54897">
    <property type="entry name" value="Protease propeptides/inhibitors"/>
    <property type="match status" value="1"/>
</dbReference>
<organism evidence="3 4">
    <name type="scientific">Curvularia clavata</name>
    <dbReference type="NCBI Taxonomy" id="95742"/>
    <lineage>
        <taxon>Eukaryota</taxon>
        <taxon>Fungi</taxon>
        <taxon>Dikarya</taxon>
        <taxon>Ascomycota</taxon>
        <taxon>Pezizomycotina</taxon>
        <taxon>Dothideomycetes</taxon>
        <taxon>Pleosporomycetidae</taxon>
        <taxon>Pleosporales</taxon>
        <taxon>Pleosporineae</taxon>
        <taxon>Pleosporaceae</taxon>
        <taxon>Curvularia</taxon>
    </lineage>
</organism>
<feature type="chain" id="PRO_5040455010" evidence="2">
    <location>
        <begin position="20"/>
        <end position="99"/>
    </location>
</feature>
<dbReference type="PANTHER" id="PTHR28288:SF1">
    <property type="entry name" value="INHIBITOR I9 DOMAIN-CONTAINING PROTEIN"/>
    <property type="match status" value="1"/>
</dbReference>
<keyword evidence="4" id="KW-1185">Reference proteome</keyword>
<dbReference type="OrthoDB" id="3888684at2759"/>
<dbReference type="Gene3D" id="3.30.70.80">
    <property type="entry name" value="Peptidase S8 propeptide/proteinase inhibitor I9"/>
    <property type="match status" value="1"/>
</dbReference>
<evidence type="ECO:0000256" key="2">
    <source>
        <dbReference type="SAM" id="SignalP"/>
    </source>
</evidence>
<evidence type="ECO:0000256" key="1">
    <source>
        <dbReference type="ARBA" id="ARBA00038069"/>
    </source>
</evidence>
<dbReference type="Proteomes" id="UP001056012">
    <property type="component" value="Chromosome 6"/>
</dbReference>
<dbReference type="VEuPathDB" id="FungiDB:yc1106_07746"/>
<comment type="similarity">
    <text evidence="1">Belongs to the protease inhibitor I9 family.</text>
</comment>
<evidence type="ECO:0000313" key="4">
    <source>
        <dbReference type="Proteomes" id="UP001056012"/>
    </source>
</evidence>
<gene>
    <name evidence="3" type="ORF">yc1106_07746</name>
</gene>
<dbReference type="EMBL" id="CP089279">
    <property type="protein sequence ID" value="USP80472.1"/>
    <property type="molecule type" value="Genomic_DNA"/>
</dbReference>
<dbReference type="InterPro" id="IPR037045">
    <property type="entry name" value="S8pro/Inhibitor_I9_sf"/>
</dbReference>
<reference evidence="3" key="1">
    <citation type="submission" date="2021-12" db="EMBL/GenBank/DDBJ databases">
        <title>Curvularia clavata genome.</title>
        <authorList>
            <person name="Cao Y."/>
        </authorList>
    </citation>
    <scope>NUCLEOTIDE SEQUENCE</scope>
    <source>
        <strain evidence="3">Yc1106</strain>
    </source>
</reference>
<keyword evidence="2" id="KW-0732">Signal</keyword>
<name>A0A9Q8ZC58_CURCL</name>
<proteinExistence type="inferred from homology"/>
<dbReference type="PANTHER" id="PTHR28288">
    <property type="entry name" value="PROTEASE B INHIBITOR 2"/>
    <property type="match status" value="1"/>
</dbReference>
<evidence type="ECO:0000313" key="3">
    <source>
        <dbReference type="EMBL" id="USP80472.1"/>
    </source>
</evidence>
<sequence>MRSVILSLLVALLATLAMAAAPQRSVIISWPNDTPDDIVEQSKEAIRKAKGVITHEYNIIKGFAATAPASALEMVSALSDVYKCEIEEDGIVTTQNNKE</sequence>